<gene>
    <name evidence="1" type="ORF">B1B_13633</name>
</gene>
<dbReference type="AlphaFoldDB" id="T1AU12"/>
<reference evidence="1" key="1">
    <citation type="submission" date="2013-08" db="EMBL/GenBank/DDBJ databases">
        <authorList>
            <person name="Mendez C."/>
            <person name="Richter M."/>
            <person name="Ferrer M."/>
            <person name="Sanchez J."/>
        </authorList>
    </citation>
    <scope>NUCLEOTIDE SEQUENCE</scope>
</reference>
<feature type="non-terminal residue" evidence="1">
    <location>
        <position position="159"/>
    </location>
</feature>
<proteinExistence type="predicted"/>
<reference evidence="1" key="2">
    <citation type="journal article" date="2014" name="ISME J.">
        <title>Microbial stratification in low pH oxic and suboxic macroscopic growths along an acid mine drainage.</title>
        <authorList>
            <person name="Mendez-Garcia C."/>
            <person name="Mesa V."/>
            <person name="Sprenger R.R."/>
            <person name="Richter M."/>
            <person name="Diez M.S."/>
            <person name="Solano J."/>
            <person name="Bargiela R."/>
            <person name="Golyshina O.V."/>
            <person name="Manteca A."/>
            <person name="Ramos J.L."/>
            <person name="Gallego J.R."/>
            <person name="Llorente I."/>
            <person name="Martins Dos Santos V.A."/>
            <person name="Jensen O.N."/>
            <person name="Pelaez A.I."/>
            <person name="Sanchez J."/>
            <person name="Ferrer M."/>
        </authorList>
    </citation>
    <scope>NUCLEOTIDE SEQUENCE</scope>
</reference>
<accession>T1AU12</accession>
<name>T1AU12_9ZZZZ</name>
<evidence type="ECO:0000313" key="1">
    <source>
        <dbReference type="EMBL" id="EQD44144.1"/>
    </source>
</evidence>
<sequence>ERRSRSVPLPERTEIGQSEGWLVTRVAVRGEPWGRLVLAPHGEPSAAQVLVAERGASAIAIERLVERDRESLERQVHRGLLAELLDRGAVGSKAVSARSKAIGVPLDGRQLVGVVVRVTGDPQLAPLATQARDQQRAERVARAARVAGLSALVGVLRSG</sequence>
<feature type="non-terminal residue" evidence="1">
    <location>
        <position position="1"/>
    </location>
</feature>
<comment type="caution">
    <text evidence="1">The sequence shown here is derived from an EMBL/GenBank/DDBJ whole genome shotgun (WGS) entry which is preliminary data.</text>
</comment>
<protein>
    <submittedName>
        <fullName evidence="1">Regulatory protein</fullName>
    </submittedName>
</protein>
<dbReference type="EMBL" id="AUZY01008978">
    <property type="protein sequence ID" value="EQD44144.1"/>
    <property type="molecule type" value="Genomic_DNA"/>
</dbReference>
<organism evidence="1">
    <name type="scientific">mine drainage metagenome</name>
    <dbReference type="NCBI Taxonomy" id="410659"/>
    <lineage>
        <taxon>unclassified sequences</taxon>
        <taxon>metagenomes</taxon>
        <taxon>ecological metagenomes</taxon>
    </lineage>
</organism>